<gene>
    <name evidence="2" type="ORF">J2S62_000884</name>
</gene>
<accession>A0ABU2AZ60</accession>
<dbReference type="PANTHER" id="PTHR30543">
    <property type="entry name" value="CHROMATE REDUCTASE"/>
    <property type="match status" value="1"/>
</dbReference>
<dbReference type="InterPro" id="IPR029039">
    <property type="entry name" value="Flavoprotein-like_sf"/>
</dbReference>
<dbReference type="Pfam" id="PF03358">
    <property type="entry name" value="FMN_red"/>
    <property type="match status" value="1"/>
</dbReference>
<reference evidence="2 3" key="1">
    <citation type="submission" date="2023-07" db="EMBL/GenBank/DDBJ databases">
        <title>Sequencing the genomes of 1000 actinobacteria strains.</title>
        <authorList>
            <person name="Klenk H.-P."/>
        </authorList>
    </citation>
    <scope>NUCLEOTIDE SEQUENCE [LARGE SCALE GENOMIC DNA]</scope>
    <source>
        <strain evidence="2 3">DSM 22966</strain>
    </source>
</reference>
<organism evidence="2 3">
    <name type="scientific">Enteractinococcus fodinae</name>
    <dbReference type="NCBI Taxonomy" id="684663"/>
    <lineage>
        <taxon>Bacteria</taxon>
        <taxon>Bacillati</taxon>
        <taxon>Actinomycetota</taxon>
        <taxon>Actinomycetes</taxon>
        <taxon>Micrococcales</taxon>
        <taxon>Micrococcaceae</taxon>
    </lineage>
</organism>
<sequence length="190" mass="21073">MKIGIINGSIRAERNTEPVAKYAYDIASQRDGDVTYEYVDLGEYNVPLLTTSVHPMMANKDYEDANVQAWSDTIDALDGFVFVTPEYNHGVPGGFKNAVDVLAAEWIGKPVSFIGHGAVGGVRAIEQWRQILANFSMPMTRAELNFNLFFDWADGEFTPAERHPGEIQAMLDELEALVAKNRETVAADRS</sequence>
<dbReference type="EMBL" id="JAVDYJ010000001">
    <property type="protein sequence ID" value="MDR7346627.1"/>
    <property type="molecule type" value="Genomic_DNA"/>
</dbReference>
<keyword evidence="3" id="KW-1185">Reference proteome</keyword>
<protein>
    <submittedName>
        <fullName evidence="2">NAD(P)H-dependent FMN reductase</fullName>
    </submittedName>
</protein>
<dbReference type="InterPro" id="IPR005025">
    <property type="entry name" value="FMN_Rdtase-like_dom"/>
</dbReference>
<evidence type="ECO:0000313" key="2">
    <source>
        <dbReference type="EMBL" id="MDR7346627.1"/>
    </source>
</evidence>
<proteinExistence type="predicted"/>
<feature type="domain" description="NADPH-dependent FMN reductase-like" evidence="1">
    <location>
        <begin position="1"/>
        <end position="147"/>
    </location>
</feature>
<dbReference type="Gene3D" id="3.40.50.360">
    <property type="match status" value="1"/>
</dbReference>
<dbReference type="PANTHER" id="PTHR30543:SF21">
    <property type="entry name" value="NAD(P)H-DEPENDENT FMN REDUCTASE LOT6"/>
    <property type="match status" value="1"/>
</dbReference>
<dbReference type="InterPro" id="IPR050712">
    <property type="entry name" value="NAD(P)H-dep_reductase"/>
</dbReference>
<evidence type="ECO:0000259" key="1">
    <source>
        <dbReference type="Pfam" id="PF03358"/>
    </source>
</evidence>
<dbReference type="RefSeq" id="WP_310171810.1">
    <property type="nucleotide sequence ID" value="NZ_BAABHE010000002.1"/>
</dbReference>
<name>A0ABU2AZ60_9MICC</name>
<comment type="caution">
    <text evidence="2">The sequence shown here is derived from an EMBL/GenBank/DDBJ whole genome shotgun (WGS) entry which is preliminary data.</text>
</comment>
<dbReference type="Proteomes" id="UP001183794">
    <property type="component" value="Unassembled WGS sequence"/>
</dbReference>
<evidence type="ECO:0000313" key="3">
    <source>
        <dbReference type="Proteomes" id="UP001183794"/>
    </source>
</evidence>
<dbReference type="SUPFAM" id="SSF52218">
    <property type="entry name" value="Flavoproteins"/>
    <property type="match status" value="1"/>
</dbReference>